<dbReference type="PANTHER" id="PTHR11241:SF0">
    <property type="entry name" value="DEOXYURIDINE 5'-TRIPHOSPHATE NUCLEOTIDOHYDROLASE"/>
    <property type="match status" value="1"/>
</dbReference>
<dbReference type="NCBIfam" id="NF001862">
    <property type="entry name" value="PRK00601.1"/>
    <property type="match status" value="1"/>
</dbReference>
<dbReference type="RefSeq" id="WP_015816757.1">
    <property type="nucleotide sequence ID" value="NC_013009.1"/>
</dbReference>
<evidence type="ECO:0000313" key="9">
    <source>
        <dbReference type="EMBL" id="ACT69878.1"/>
    </source>
</evidence>
<comment type="cofactor">
    <cofactor evidence="7">
        <name>Mg(2+)</name>
        <dbReference type="ChEBI" id="CHEBI:18420"/>
    </cofactor>
</comment>
<dbReference type="EMBL" id="CP001431">
    <property type="protein sequence ID" value="ACT69878.1"/>
    <property type="molecule type" value="Genomic_DNA"/>
</dbReference>
<dbReference type="Pfam" id="PF00692">
    <property type="entry name" value="dUTPase"/>
    <property type="match status" value="1"/>
</dbReference>
<dbReference type="GO" id="GO:0004170">
    <property type="term" value="F:dUTP diphosphatase activity"/>
    <property type="evidence" value="ECO:0007669"/>
    <property type="project" value="UniProtKB-UniRule"/>
</dbReference>
<evidence type="ECO:0000313" key="10">
    <source>
        <dbReference type="Proteomes" id="UP000001627"/>
    </source>
</evidence>
<gene>
    <name evidence="7 9" type="primary">dut</name>
    <name evidence="9" type="ordered locus">NRI_0915</name>
</gene>
<accession>C6V663</accession>
<proteinExistence type="inferred from homology"/>
<comment type="catalytic activity">
    <reaction evidence="6 7">
        <text>dUTP + H2O = dUMP + diphosphate + H(+)</text>
        <dbReference type="Rhea" id="RHEA:10248"/>
        <dbReference type="ChEBI" id="CHEBI:15377"/>
        <dbReference type="ChEBI" id="CHEBI:15378"/>
        <dbReference type="ChEBI" id="CHEBI:33019"/>
        <dbReference type="ChEBI" id="CHEBI:61555"/>
        <dbReference type="ChEBI" id="CHEBI:246422"/>
        <dbReference type="EC" id="3.6.1.23"/>
    </reaction>
</comment>
<keyword evidence="3 7" id="KW-0378">Hydrolase</keyword>
<dbReference type="Proteomes" id="UP000001627">
    <property type="component" value="Chromosome"/>
</dbReference>
<dbReference type="OrthoDB" id="9809956at2"/>
<comment type="pathway">
    <text evidence="7">Pyrimidine metabolism; dUMP biosynthesis; dUMP from dCTP (dUTP route): step 2/2.</text>
</comment>
<keyword evidence="10" id="KW-1185">Reference proteome</keyword>
<feature type="binding site" evidence="7">
    <location>
        <begin position="68"/>
        <end position="70"/>
    </location>
    <ligand>
        <name>substrate</name>
    </ligand>
</feature>
<feature type="binding site" evidence="7">
    <location>
        <begin position="85"/>
        <end position="87"/>
    </location>
    <ligand>
        <name>substrate</name>
    </ligand>
</feature>
<dbReference type="NCBIfam" id="TIGR00576">
    <property type="entry name" value="dut"/>
    <property type="match status" value="1"/>
</dbReference>
<reference evidence="9 10" key="1">
    <citation type="journal article" date="2009" name="Nucleic Acids Res.">
        <title>Analysis of complete genome sequence of Neorickettsia risticii: causative agent of Potomac horse fever.</title>
        <authorList>
            <person name="Lin M."/>
            <person name="Zhang C."/>
            <person name="Gibson K."/>
            <person name="Rikihisa Y."/>
        </authorList>
    </citation>
    <scope>NUCLEOTIDE SEQUENCE [LARGE SCALE GENOMIC DNA]</scope>
    <source>
        <strain evidence="9 10">Illinois</strain>
    </source>
</reference>
<dbReference type="Gene3D" id="2.70.40.10">
    <property type="match status" value="1"/>
</dbReference>
<sequence>MQEHAKILLLPHGKGLEIPRYASKGSSGLDLRAAIEASMTLKPGMFELVPTGICIELPEGLEAQIRPRSGLAAKFGITVLNSPGTVDQDYRGEIKVCLINLSKNEFTINRGDRIAQMVIAKVEQILLVETGEIGETERASGGFGSTGTK</sequence>
<comment type="similarity">
    <text evidence="1 7">Belongs to the dUTPase family.</text>
</comment>
<dbReference type="GO" id="GO:0006226">
    <property type="term" value="P:dUMP biosynthetic process"/>
    <property type="evidence" value="ECO:0007669"/>
    <property type="project" value="UniProtKB-UniRule"/>
</dbReference>
<dbReference type="STRING" id="434131.NRI_0915"/>
<dbReference type="PANTHER" id="PTHR11241">
    <property type="entry name" value="DEOXYURIDINE 5'-TRIPHOSPHATE NUCLEOTIDOHYDROLASE"/>
    <property type="match status" value="1"/>
</dbReference>
<dbReference type="FunFam" id="2.70.40.10:FF:000002">
    <property type="entry name" value="dUTP diphosphatase"/>
    <property type="match status" value="1"/>
</dbReference>
<organism evidence="9 10">
    <name type="scientific">Neorickettsia risticii (strain Illinois)</name>
    <dbReference type="NCBI Taxonomy" id="434131"/>
    <lineage>
        <taxon>Bacteria</taxon>
        <taxon>Pseudomonadati</taxon>
        <taxon>Pseudomonadota</taxon>
        <taxon>Alphaproteobacteria</taxon>
        <taxon>Rickettsiales</taxon>
        <taxon>Anaplasmataceae</taxon>
        <taxon>Neorickettsia</taxon>
    </lineage>
</organism>
<dbReference type="HAMAP" id="MF_00116">
    <property type="entry name" value="dUTPase_bact"/>
    <property type="match status" value="1"/>
</dbReference>
<evidence type="ECO:0000259" key="8">
    <source>
        <dbReference type="Pfam" id="PF00692"/>
    </source>
</evidence>
<evidence type="ECO:0000256" key="3">
    <source>
        <dbReference type="ARBA" id="ARBA00022801"/>
    </source>
</evidence>
<feature type="binding site" evidence="7">
    <location>
        <position position="81"/>
    </location>
    <ligand>
        <name>substrate</name>
    </ligand>
</feature>
<dbReference type="InterPro" id="IPR033704">
    <property type="entry name" value="dUTPase_trimeric"/>
</dbReference>
<keyword evidence="4 7" id="KW-0460">Magnesium</keyword>
<dbReference type="HOGENOM" id="CLU_068508_1_2_5"/>
<dbReference type="GO" id="GO:0000287">
    <property type="term" value="F:magnesium ion binding"/>
    <property type="evidence" value="ECO:0007669"/>
    <property type="project" value="UniProtKB-UniRule"/>
</dbReference>
<dbReference type="EC" id="3.6.1.23" evidence="7"/>
<protein>
    <recommendedName>
        <fullName evidence="7">Deoxyuridine 5'-triphosphate nucleotidohydrolase</fullName>
        <shortName evidence="7">dUTPase</shortName>
        <ecNumber evidence="7">3.6.1.23</ecNumber>
    </recommendedName>
    <alternativeName>
        <fullName evidence="7">dUTP pyrophosphatase</fullName>
    </alternativeName>
</protein>
<keyword evidence="2 7" id="KW-0479">Metal-binding</keyword>
<evidence type="ECO:0000256" key="5">
    <source>
        <dbReference type="ARBA" id="ARBA00023080"/>
    </source>
</evidence>
<evidence type="ECO:0000256" key="4">
    <source>
        <dbReference type="ARBA" id="ARBA00022842"/>
    </source>
</evidence>
<evidence type="ECO:0000256" key="1">
    <source>
        <dbReference type="ARBA" id="ARBA00006581"/>
    </source>
</evidence>
<evidence type="ECO:0000256" key="7">
    <source>
        <dbReference type="HAMAP-Rule" id="MF_00116"/>
    </source>
</evidence>
<dbReference type="GO" id="GO:0046081">
    <property type="term" value="P:dUTP catabolic process"/>
    <property type="evidence" value="ECO:0007669"/>
    <property type="project" value="InterPro"/>
</dbReference>
<dbReference type="InterPro" id="IPR008181">
    <property type="entry name" value="dUTPase"/>
</dbReference>
<evidence type="ECO:0000256" key="2">
    <source>
        <dbReference type="ARBA" id="ARBA00022723"/>
    </source>
</evidence>
<name>C6V663_NEORI</name>
<dbReference type="UniPathway" id="UPA00610">
    <property type="reaction ID" value="UER00666"/>
</dbReference>
<dbReference type="eggNOG" id="COG0756">
    <property type="taxonomic scope" value="Bacteria"/>
</dbReference>
<feature type="domain" description="dUTPase-like" evidence="8">
    <location>
        <begin position="17"/>
        <end position="147"/>
    </location>
</feature>
<dbReference type="InterPro" id="IPR029054">
    <property type="entry name" value="dUTPase-like"/>
</dbReference>
<dbReference type="CDD" id="cd07557">
    <property type="entry name" value="trimeric_dUTPase"/>
    <property type="match status" value="1"/>
</dbReference>
<comment type="caution">
    <text evidence="7">Lacks conserved residue(s) required for the propagation of feature annotation.</text>
</comment>
<dbReference type="SUPFAM" id="SSF51283">
    <property type="entry name" value="dUTPase-like"/>
    <property type="match status" value="1"/>
</dbReference>
<evidence type="ECO:0000256" key="6">
    <source>
        <dbReference type="ARBA" id="ARBA00047686"/>
    </source>
</evidence>
<dbReference type="AlphaFoldDB" id="C6V663"/>
<dbReference type="InterPro" id="IPR036157">
    <property type="entry name" value="dUTPase-like_sf"/>
</dbReference>
<dbReference type="KEGG" id="nri:NRI_0915"/>
<keyword evidence="5 7" id="KW-0546">Nucleotide metabolism</keyword>
<comment type="function">
    <text evidence="7">This enzyme is involved in nucleotide metabolism: it produces dUMP, the immediate precursor of thymidine nucleotides and it decreases the intracellular concentration of dUTP so that uracil cannot be incorporated into DNA.</text>
</comment>